<dbReference type="PANTHER" id="PTHR10183:SF302">
    <property type="entry name" value="CALPAIN-14"/>
    <property type="match status" value="1"/>
</dbReference>
<evidence type="ECO:0000313" key="7">
    <source>
        <dbReference type="Proteomes" id="UP000005447"/>
    </source>
</evidence>
<dbReference type="InterPro" id="IPR038765">
    <property type="entry name" value="Papain-like_cys_pep_sf"/>
</dbReference>
<dbReference type="GO" id="GO:0006508">
    <property type="term" value="P:proteolysis"/>
    <property type="evidence" value="ECO:0007669"/>
    <property type="project" value="InterPro"/>
</dbReference>
<comment type="similarity">
    <text evidence="1">Belongs to the peptidase C2 family.</text>
</comment>
<dbReference type="Pfam" id="PF00648">
    <property type="entry name" value="Peptidase_C2"/>
    <property type="match status" value="1"/>
</dbReference>
<reference evidence="7" key="1">
    <citation type="journal article" date="2011" name="Nature">
        <title>A high-resolution map of human evolutionary constraint using 29 mammals.</title>
        <authorList>
            <person name="Lindblad-Toh K."/>
            <person name="Garber M."/>
            <person name="Zuk O."/>
            <person name="Lin M.F."/>
            <person name="Parker B.J."/>
            <person name="Washietl S."/>
            <person name="Kheradpour P."/>
            <person name="Ernst J."/>
            <person name="Jordan G."/>
            <person name="Mauceli E."/>
            <person name="Ward L.D."/>
            <person name="Lowe C.B."/>
            <person name="Holloway A.K."/>
            <person name="Clamp M."/>
            <person name="Gnerre S."/>
            <person name="Alfoldi J."/>
            <person name="Beal K."/>
            <person name="Chang J."/>
            <person name="Clawson H."/>
            <person name="Cuff J."/>
            <person name="Di Palma F."/>
            <person name="Fitzgerald S."/>
            <person name="Flicek P."/>
            <person name="Guttman M."/>
            <person name="Hubisz M.J."/>
            <person name="Jaffe D.B."/>
            <person name="Jungreis I."/>
            <person name="Kent W.J."/>
            <person name="Kostka D."/>
            <person name="Lara M."/>
            <person name="Martins A.L."/>
            <person name="Massingham T."/>
            <person name="Moltke I."/>
            <person name="Raney B.J."/>
            <person name="Rasmussen M.D."/>
            <person name="Robinson J."/>
            <person name="Stark A."/>
            <person name="Vilella A.J."/>
            <person name="Wen J."/>
            <person name="Xie X."/>
            <person name="Zody M.C."/>
            <person name="Baldwin J."/>
            <person name="Bloom T."/>
            <person name="Chin C.W."/>
            <person name="Heiman D."/>
            <person name="Nicol R."/>
            <person name="Nusbaum C."/>
            <person name="Young S."/>
            <person name="Wilkinson J."/>
            <person name="Worley K.C."/>
            <person name="Kovar C.L."/>
            <person name="Muzny D.M."/>
            <person name="Gibbs R.A."/>
            <person name="Cree A."/>
            <person name="Dihn H.H."/>
            <person name="Fowler G."/>
            <person name="Jhangiani S."/>
            <person name="Joshi V."/>
            <person name="Lee S."/>
            <person name="Lewis L.R."/>
            <person name="Nazareth L.V."/>
            <person name="Okwuonu G."/>
            <person name="Santibanez J."/>
            <person name="Warren W.C."/>
            <person name="Mardis E.R."/>
            <person name="Weinstock G.M."/>
            <person name="Wilson R.K."/>
            <person name="Delehaunty K."/>
            <person name="Dooling D."/>
            <person name="Fronik C."/>
            <person name="Fulton L."/>
            <person name="Fulton B."/>
            <person name="Graves T."/>
            <person name="Minx P."/>
            <person name="Sodergren E."/>
            <person name="Birney E."/>
            <person name="Margulies E.H."/>
            <person name="Herrero J."/>
            <person name="Green E.D."/>
            <person name="Haussler D."/>
            <person name="Siepel A."/>
            <person name="Goldman N."/>
            <person name="Pollard K.S."/>
            <person name="Pedersen J.S."/>
            <person name="Lander E.S."/>
            <person name="Kellis M."/>
        </authorList>
    </citation>
    <scope>NUCLEOTIDE SEQUENCE [LARGE SCALE GENOMIC DNA]</scope>
    <source>
        <strain evidence="7">2N</strain>
    </source>
</reference>
<evidence type="ECO:0000256" key="4">
    <source>
        <dbReference type="SAM" id="MobiDB-lite"/>
    </source>
</evidence>
<evidence type="ECO:0000313" key="6">
    <source>
        <dbReference type="Ensembl" id="ENSCPOP00000020213.2"/>
    </source>
</evidence>
<dbReference type="AlphaFoldDB" id="H0WB47"/>
<comment type="caution">
    <text evidence="3">Lacks conserved residue(s) required for the propagation of feature annotation.</text>
</comment>
<dbReference type="InterPro" id="IPR001300">
    <property type="entry name" value="Peptidase_C2_calpain_cat"/>
</dbReference>
<dbReference type="Ensembl" id="ENSCPOT00000021201.2">
    <property type="protein sequence ID" value="ENSCPOP00000020213.2"/>
    <property type="gene ID" value="ENSCPOG00000026094.2"/>
</dbReference>
<dbReference type="SMART" id="SM00230">
    <property type="entry name" value="CysPc"/>
    <property type="match status" value="1"/>
</dbReference>
<protein>
    <recommendedName>
        <fullName evidence="5">Calpain catalytic domain-containing protein</fullName>
    </recommendedName>
</protein>
<feature type="region of interest" description="Disordered" evidence="4">
    <location>
        <begin position="284"/>
        <end position="308"/>
    </location>
</feature>
<dbReference type="GO" id="GO:0004198">
    <property type="term" value="F:calcium-dependent cysteine-type endopeptidase activity"/>
    <property type="evidence" value="ECO:0007669"/>
    <property type="project" value="InterPro"/>
</dbReference>
<dbReference type="PROSITE" id="PS50203">
    <property type="entry name" value="CALPAIN_CAT"/>
    <property type="match status" value="1"/>
</dbReference>
<evidence type="ECO:0000256" key="2">
    <source>
        <dbReference type="PIRSR" id="PIRSR622684-1"/>
    </source>
</evidence>
<dbReference type="PANTHER" id="PTHR10183">
    <property type="entry name" value="CALPAIN"/>
    <property type="match status" value="1"/>
</dbReference>
<dbReference type="CDD" id="cd00044">
    <property type="entry name" value="CysPc"/>
    <property type="match status" value="1"/>
</dbReference>
<name>H0WB47_CAVPO</name>
<dbReference type="FunFam" id="3.90.70.10:FF:000054">
    <property type="entry name" value="Calpain 14"/>
    <property type="match status" value="1"/>
</dbReference>
<feature type="domain" description="Calpain catalytic" evidence="5">
    <location>
        <begin position="21"/>
        <end position="261"/>
    </location>
</feature>
<proteinExistence type="inferred from homology"/>
<dbReference type="SUPFAM" id="SSF54001">
    <property type="entry name" value="Cysteine proteinases"/>
    <property type="match status" value="1"/>
</dbReference>
<dbReference type="Proteomes" id="UP000005447">
    <property type="component" value="Unassembled WGS sequence"/>
</dbReference>
<evidence type="ECO:0000256" key="1">
    <source>
        <dbReference type="ARBA" id="ARBA00007623"/>
    </source>
</evidence>
<dbReference type="GO" id="GO:0005737">
    <property type="term" value="C:cytoplasm"/>
    <property type="evidence" value="ECO:0007669"/>
    <property type="project" value="TreeGrafter"/>
</dbReference>
<reference evidence="6" key="2">
    <citation type="submission" date="2025-08" db="UniProtKB">
        <authorList>
            <consortium name="Ensembl"/>
        </authorList>
    </citation>
    <scope>IDENTIFICATION</scope>
    <source>
        <strain evidence="6">2N</strain>
    </source>
</reference>
<dbReference type="GeneTree" id="ENSGT00940000160421"/>
<feature type="active site" evidence="2">
    <location>
        <position position="24"/>
    </location>
</feature>
<sequence length="308" mass="34509">MLGECICTYNRFVNTSVLSGLGDCWFLVALQALTLHEDIMSRVVPRDQSFTEKYAGIFQFWFWHFGKWVLVVTDDHLPVNDAGQLVFVSSTCKNLFWGALLEKSYAELCGSYEDLQFGQVSEAFVDFTGGVIMTINQSEAPGNLWHILSQATTSRTLIGCQDFSVFSAEGEGLENGLVDGRAYTLTGILKVTYKYGPEYLVKLPWGKMEWKGVWSDSSSTGELLSPKEKILLLQEYNDGEFWMTLRDFKAYFVLLVIGKLNPGLLGLEVGQKWMYTMREGQKRSTTGGWMESPQGGHKSQGSRGVDVG</sequence>
<dbReference type="InterPro" id="IPR022684">
    <property type="entry name" value="Calpain_cysteine_protease"/>
</dbReference>
<keyword evidence="7" id="KW-1185">Reference proteome</keyword>
<accession>H0WB47</accession>
<dbReference type="PRINTS" id="PR00704">
    <property type="entry name" value="CALPAIN"/>
</dbReference>
<organism evidence="6 7">
    <name type="scientific">Cavia porcellus</name>
    <name type="common">Guinea pig</name>
    <dbReference type="NCBI Taxonomy" id="10141"/>
    <lineage>
        <taxon>Eukaryota</taxon>
        <taxon>Metazoa</taxon>
        <taxon>Chordata</taxon>
        <taxon>Craniata</taxon>
        <taxon>Vertebrata</taxon>
        <taxon>Euteleostomi</taxon>
        <taxon>Mammalia</taxon>
        <taxon>Eutheria</taxon>
        <taxon>Euarchontoglires</taxon>
        <taxon>Glires</taxon>
        <taxon>Rodentia</taxon>
        <taxon>Hystricomorpha</taxon>
        <taxon>Caviidae</taxon>
        <taxon>Cavia</taxon>
    </lineage>
</organism>
<dbReference type="Gene3D" id="3.90.70.10">
    <property type="entry name" value="Cysteine proteinases"/>
    <property type="match status" value="1"/>
</dbReference>
<dbReference type="EMBL" id="AAKN02023504">
    <property type="status" value="NOT_ANNOTATED_CDS"/>
    <property type="molecule type" value="Genomic_DNA"/>
</dbReference>
<dbReference type="HOGENOM" id="CLU_010982_3_1_1"/>
<reference evidence="6" key="3">
    <citation type="submission" date="2025-09" db="UniProtKB">
        <authorList>
            <consortium name="Ensembl"/>
        </authorList>
    </citation>
    <scope>IDENTIFICATION</scope>
    <source>
        <strain evidence="6">2N</strain>
    </source>
</reference>
<evidence type="ECO:0000256" key="3">
    <source>
        <dbReference type="PROSITE-ProRule" id="PRU00239"/>
    </source>
</evidence>
<dbReference type="VEuPathDB" id="HostDB:ENSCPOG00000026094"/>
<evidence type="ECO:0000259" key="5">
    <source>
        <dbReference type="PROSITE" id="PS50203"/>
    </source>
</evidence>